<accession>A0A5B0ND68</accession>
<gene>
    <name evidence="2" type="ORF">PGT21_002319</name>
    <name evidence="1" type="ORF">PGTUg99_020671</name>
</gene>
<dbReference type="EMBL" id="VDEP01000410">
    <property type="protein sequence ID" value="KAA1086474.1"/>
    <property type="molecule type" value="Genomic_DNA"/>
</dbReference>
<name>A0A5B0ND68_PUCGR</name>
<dbReference type="EMBL" id="VSWC01000093">
    <property type="protein sequence ID" value="KAA1088965.1"/>
    <property type="molecule type" value="Genomic_DNA"/>
</dbReference>
<proteinExistence type="predicted"/>
<evidence type="ECO:0000313" key="2">
    <source>
        <dbReference type="EMBL" id="KAA1088965.1"/>
    </source>
</evidence>
<dbReference type="Proteomes" id="UP000324748">
    <property type="component" value="Unassembled WGS sequence"/>
</dbReference>
<reference evidence="3 4" key="1">
    <citation type="submission" date="2019-05" db="EMBL/GenBank/DDBJ databases">
        <title>Emergence of the Ug99 lineage of the wheat stem rust pathogen through somatic hybridization.</title>
        <authorList>
            <person name="Li F."/>
            <person name="Upadhyaya N.M."/>
            <person name="Sperschneider J."/>
            <person name="Matny O."/>
            <person name="Nguyen-Phuc H."/>
            <person name="Mago R."/>
            <person name="Raley C."/>
            <person name="Miller M.E."/>
            <person name="Silverstein K.A.T."/>
            <person name="Henningsen E."/>
            <person name="Hirsch C.D."/>
            <person name="Visser B."/>
            <person name="Pretorius Z.A."/>
            <person name="Steffenson B.J."/>
            <person name="Schwessinger B."/>
            <person name="Dodds P.N."/>
            <person name="Figueroa M."/>
        </authorList>
    </citation>
    <scope>NUCLEOTIDE SEQUENCE [LARGE SCALE GENOMIC DNA]</scope>
    <source>
        <strain evidence="2">21-0</strain>
        <strain evidence="1 4">Ug99</strain>
    </source>
</reference>
<sequence length="101" mass="11649">MAMICTLFCKKYFEKRLVSLQVICPVSQIWLNQLSQTKKNLADNCAGQYSAHKPSSHPCEPWIELIHSTESDKKNEDHQNFNPDCNFQLLDQYHSCRSGTS</sequence>
<evidence type="ECO:0000313" key="4">
    <source>
        <dbReference type="Proteomes" id="UP000325313"/>
    </source>
</evidence>
<keyword evidence="3" id="KW-1185">Reference proteome</keyword>
<dbReference type="Proteomes" id="UP000325313">
    <property type="component" value="Unassembled WGS sequence"/>
</dbReference>
<organism evidence="1 4">
    <name type="scientific">Puccinia graminis f. sp. tritici</name>
    <dbReference type="NCBI Taxonomy" id="56615"/>
    <lineage>
        <taxon>Eukaryota</taxon>
        <taxon>Fungi</taxon>
        <taxon>Dikarya</taxon>
        <taxon>Basidiomycota</taxon>
        <taxon>Pucciniomycotina</taxon>
        <taxon>Pucciniomycetes</taxon>
        <taxon>Pucciniales</taxon>
        <taxon>Pucciniaceae</taxon>
        <taxon>Puccinia</taxon>
    </lineage>
</organism>
<comment type="caution">
    <text evidence="1">The sequence shown here is derived from an EMBL/GenBank/DDBJ whole genome shotgun (WGS) entry which is preliminary data.</text>
</comment>
<evidence type="ECO:0000313" key="1">
    <source>
        <dbReference type="EMBL" id="KAA1086474.1"/>
    </source>
</evidence>
<dbReference type="AlphaFoldDB" id="A0A5B0ND68"/>
<protein>
    <submittedName>
        <fullName evidence="1">Uncharacterized protein</fullName>
    </submittedName>
</protein>
<evidence type="ECO:0000313" key="3">
    <source>
        <dbReference type="Proteomes" id="UP000324748"/>
    </source>
</evidence>